<dbReference type="FunFam" id="2.60.40.60:FF:000381">
    <property type="entry name" value="Protocadherin 15"/>
    <property type="match status" value="1"/>
</dbReference>
<dbReference type="PRINTS" id="PR00205">
    <property type="entry name" value="CADHERIN"/>
</dbReference>
<dbReference type="PROSITE" id="PS00232">
    <property type="entry name" value="CADHERIN_1"/>
    <property type="match status" value="5"/>
</dbReference>
<evidence type="ECO:0000256" key="8">
    <source>
        <dbReference type="ARBA" id="ARBA00022989"/>
    </source>
</evidence>
<keyword evidence="9" id="KW-0472">Membrane</keyword>
<feature type="compositionally biased region" description="Basic and acidic residues" evidence="13">
    <location>
        <begin position="1903"/>
        <end position="1918"/>
    </location>
</feature>
<dbReference type="InterPro" id="IPR020894">
    <property type="entry name" value="Cadherin_CS"/>
</dbReference>
<feature type="domain" description="Cadherin" evidence="14">
    <location>
        <begin position="613"/>
        <end position="715"/>
    </location>
</feature>
<feature type="compositionally biased region" description="Basic and acidic residues" evidence="13">
    <location>
        <begin position="2001"/>
        <end position="2010"/>
    </location>
</feature>
<feature type="domain" description="Cadherin" evidence="14">
    <location>
        <begin position="717"/>
        <end position="818"/>
    </location>
</feature>
<feature type="domain" description="Cadherin" evidence="14">
    <location>
        <begin position="1062"/>
        <end position="1164"/>
    </location>
</feature>
<dbReference type="Pfam" id="PF00028">
    <property type="entry name" value="Cadherin"/>
    <property type="match status" value="7"/>
</dbReference>
<organism>
    <name type="scientific">Branchiostoma floridae</name>
    <name type="common">Florida lancelet</name>
    <name type="synonym">Amphioxus</name>
    <dbReference type="NCBI Taxonomy" id="7739"/>
    <lineage>
        <taxon>Eukaryota</taxon>
        <taxon>Metazoa</taxon>
        <taxon>Chordata</taxon>
        <taxon>Cephalochordata</taxon>
        <taxon>Leptocardii</taxon>
        <taxon>Amphioxiformes</taxon>
        <taxon>Branchiostomatidae</taxon>
        <taxon>Branchiostoma</taxon>
    </lineage>
</organism>
<feature type="compositionally biased region" description="Basic residues" evidence="13">
    <location>
        <begin position="2163"/>
        <end position="2174"/>
    </location>
</feature>
<feature type="domain" description="Cadherin" evidence="14">
    <location>
        <begin position="1165"/>
        <end position="1274"/>
    </location>
</feature>
<feature type="domain" description="Cadherin" evidence="14">
    <location>
        <begin position="1537"/>
        <end position="1639"/>
    </location>
</feature>
<dbReference type="InterPro" id="IPR002126">
    <property type="entry name" value="Cadherin-like_dom"/>
</dbReference>
<feature type="compositionally biased region" description="Low complexity" evidence="13">
    <location>
        <begin position="41"/>
        <end position="54"/>
    </location>
</feature>
<feature type="region of interest" description="Disordered" evidence="13">
    <location>
        <begin position="349"/>
        <end position="379"/>
    </location>
</feature>
<evidence type="ECO:0000256" key="6">
    <source>
        <dbReference type="ARBA" id="ARBA00022837"/>
    </source>
</evidence>
<dbReference type="FunFam" id="2.60.40.60:FF:000024">
    <property type="entry name" value="FAT atypical cadherin 3"/>
    <property type="match status" value="1"/>
</dbReference>
<dbReference type="PANTHER" id="PTHR24026:SF126">
    <property type="entry name" value="PROTOCADHERIN FAT 4"/>
    <property type="match status" value="1"/>
</dbReference>
<feature type="compositionally biased region" description="Polar residues" evidence="13">
    <location>
        <begin position="2071"/>
        <end position="2084"/>
    </location>
</feature>
<keyword evidence="10" id="KW-1015">Disulfide bond</keyword>
<keyword evidence="7" id="KW-0130">Cell adhesion</keyword>
<gene>
    <name evidence="15" type="ORF">BRAFLDRAFT_65814</name>
</gene>
<keyword evidence="5" id="KW-0677">Repeat</keyword>
<keyword evidence="2" id="KW-0245">EGF-like domain</keyword>
<evidence type="ECO:0000256" key="4">
    <source>
        <dbReference type="ARBA" id="ARBA00022729"/>
    </source>
</evidence>
<dbReference type="FunFam" id="2.60.40.60:FF:000020">
    <property type="entry name" value="Dachsous cadherin-related 1b"/>
    <property type="match status" value="2"/>
</dbReference>
<dbReference type="InterPro" id="IPR015919">
    <property type="entry name" value="Cadherin-like_sf"/>
</dbReference>
<dbReference type="InParanoid" id="C3XZ70"/>
<dbReference type="SUPFAM" id="SSF49313">
    <property type="entry name" value="Cadherin-like"/>
    <property type="match status" value="10"/>
</dbReference>
<dbReference type="SMART" id="SM00112">
    <property type="entry name" value="CA"/>
    <property type="match status" value="10"/>
</dbReference>
<dbReference type="CDD" id="cd11304">
    <property type="entry name" value="Cadherin_repeat"/>
    <property type="match status" value="10"/>
</dbReference>
<evidence type="ECO:0000256" key="3">
    <source>
        <dbReference type="ARBA" id="ARBA00022692"/>
    </source>
</evidence>
<keyword evidence="6 12" id="KW-0106">Calcium</keyword>
<feature type="compositionally biased region" description="Low complexity" evidence="13">
    <location>
        <begin position="67"/>
        <end position="83"/>
    </location>
</feature>
<accession>C3XZ70</accession>
<evidence type="ECO:0000256" key="10">
    <source>
        <dbReference type="ARBA" id="ARBA00023157"/>
    </source>
</evidence>
<feature type="domain" description="Cadherin" evidence="14">
    <location>
        <begin position="525"/>
        <end position="604"/>
    </location>
</feature>
<feature type="compositionally biased region" description="Polar residues" evidence="13">
    <location>
        <begin position="2100"/>
        <end position="2128"/>
    </location>
</feature>
<dbReference type="PANTHER" id="PTHR24026">
    <property type="entry name" value="FAT ATYPICAL CADHERIN-RELATED"/>
    <property type="match status" value="1"/>
</dbReference>
<dbReference type="eggNOG" id="KOG4297">
    <property type="taxonomic scope" value="Eukaryota"/>
</dbReference>
<protein>
    <recommendedName>
        <fullName evidence="14">Cadherin domain-containing protein</fullName>
    </recommendedName>
</protein>
<feature type="region of interest" description="Disordered" evidence="13">
    <location>
        <begin position="232"/>
        <end position="252"/>
    </location>
</feature>
<evidence type="ECO:0000256" key="11">
    <source>
        <dbReference type="ARBA" id="ARBA00023180"/>
    </source>
</evidence>
<feature type="compositionally biased region" description="Basic and acidic residues" evidence="13">
    <location>
        <begin position="2085"/>
        <end position="2099"/>
    </location>
</feature>
<feature type="region of interest" description="Disordered" evidence="13">
    <location>
        <begin position="1"/>
        <end position="24"/>
    </location>
</feature>
<evidence type="ECO:0000256" key="9">
    <source>
        <dbReference type="ARBA" id="ARBA00023136"/>
    </source>
</evidence>
<dbReference type="STRING" id="7739.C3XZ70"/>
<keyword evidence="11" id="KW-0325">Glycoprotein</keyword>
<feature type="compositionally biased region" description="Basic and acidic residues" evidence="13">
    <location>
        <begin position="2130"/>
        <end position="2141"/>
    </location>
</feature>
<feature type="compositionally biased region" description="Basic and acidic residues" evidence="13">
    <location>
        <begin position="2043"/>
        <end position="2058"/>
    </location>
</feature>
<sequence>MTIIPPFTTATTAPTTPDISTTDMTTSTTLDVTSLSTAPTIPVVTAPPAGTTAPDVSTPASTTNAPGVTSPGSATTAAADTSPASVITAPVDTTPALATTAPNATTAASATTAAGGMTTASATTAAGGMTTASATTAAGGMTTASATTAAGGMTTASATIAAGGMTTASATTAAGGMTTASATTAAGGMTTASATTAAGGTTAASATTAAGGMTTASATTAAGGMTTASTTTAAGGTTAASTTTAAGGTTSASTTAAAGGTIAASTTAAAGATNAASTTIAAGNTTSASTTIAAGATNAASTTIAAGATNPASATSTPNVTTTAASTTTTTTAAADTTLIVVTTPPDVTTQALATPGNTTNGNATTPPETTTEPSIVGTTGSNAVLTTEFTTAPENTTILSTAPEVPTILTSPEATTIPNTVSTTIPETTAAAGDAITTPWRPTTADKTTTETTEITTFGETTMLPSTYPEQTCPPDISIRNVTLWSVCTSRYFRFNATENTVGQLVGRIEGSTPSGVQLVTSNFTISDDNDASVFFVLTNCSNSSCDIVTAQRLDRESKATFFFEVLWLREVYFIGTRVTVQDCSSIPVEINIDDLNDNPPSFNHGVIAPYVLDQSPAGSIVAVLSASDADTGPNAVVTYSITPPTYADYFAVDSDGIVTARLPVGQDELRQSGLLADEATELLFEVVASDGRFDTNINVSFDVLTVQTGGPAINRSLPIEVTALEEQPPGTHVVNLRTERPSDSDSMVYSFGNTVSSFSLDSTTGEITTAEPLDRETKDSHYIVVSASDPESGIFSSVVAEITVAVEDINDKSPVLSQTEYQGRVPEHADEGQLVILNGSQLNISIAEDIGRGFSVATITAADADSGSNGRIFYTINSGGDGKFTISPTSGVLSLASELDREVKSMYRISISASDGGSPSLTSEDAFLVHVTVLDVNDNEPEFLQNIYYVTIDEQSDIVTNVANITALDADEGSNAEVRYTMFNCAPQFSIDYTTGSMYVQSRLDYENTTFSRSYSCNINATDGNYTSTALVQVEVRDINDNTPEFGTEDGYSTQLLFNENQVFPAIVAAVDATDKDSGSNGDISFSIYNSSCSENVTANFTIDESTGIIRLHGIIVLGQPFPSWCNMTVVATDRGVPSLSSSTTVSVGISKPTDVTSKVTFDDTAFSGFVVENDDTVQHIVKVNAVAVGTHDCEAILRYEFASWQTEDFEFTIDSTTGNVSSRSVSFDRELKATYAFAVIAANNCSGESKRFDYTSVIVHVNDMNDEQPTFSRPEYRMQVEEGMSGLVVGRVTAEDRDEGPNGVITYTINGEGDEYFDIDGNGAMMTKVALDRENITQYQISVMAEDRGQPAQNSTSVVIIDVLDVNDNAPRFDESLYAVTLPEDLARFSPVSVDVSSTNLYPPEFRDVPPSHQMFEDDGRRPWQSKRVIEVRASDNDTDSEGEVQFSLAEGISEDLFRLSASPTIGDQDFFRAEIWTKSQLDREKHPEGIILQVLAVDQGVTPKTSTATVHITLKDLNDNPPELHLPEDDVIISQSSDVGTLVLQVNVTDPDQEGQLHYQIQDNSDDTLVMDSTTGDIYLQKKINESLQDITNFVIVEVQDWDPEIEDQRGTEKNVGGLTIIFRYDNPNEHPPMFEPNDYKTVLDDFLPVGSNLTNLNISACDMDCPESCETVGPVTNCSKEGTIVYSIKENVRDIFSINEMTGVITTTWPFDKATENYTLIIAATDQADIPRSGTATVRVFVTESLENPTDGPSQPSPGMCTDGITDTQLQAENEQLSYILYGVGAVAGLLALITGGVTTKLIFSLRRMKNMSIAHLTTPAFRDPGSYEYLSAKTDYAYAEGKGDDDDDSQPPALPPTHTRPSLDSRRPSNIPRLSRAGIGYYTPPMEMTSFAGSSRGTREQLRNSDGDDLSIRDGGYLTMEASMPDYANQHHDPYLRAQDDTSREIRYGYLPLNTSEREEQRPHSEYYNGHNRPGDTRYGYQNRQSRTPVEDSSEQDKPGDKRYGHQSRQSRTPVKDSSEHNRPGDTRYGYQSRQSRTMEDSSEHNRPDYVRSRHQSHQPMEPEMSNSQQQDRNNQHASPDRSDKRRYSHQDTSRPQGDHSTPWQYVSPHALQTRNNNQTRHQPSHEGPREDGHSRGFSYTTNVQPSPSPGKDKAPGHPHRKPRRKKSGNSTDPLLSPHNGVSSGNQLEDGEVDLWGQFS</sequence>
<feature type="compositionally biased region" description="Low complexity" evidence="13">
    <location>
        <begin position="354"/>
        <end position="374"/>
    </location>
</feature>
<name>C3XZ70_BRAFL</name>
<evidence type="ECO:0000256" key="2">
    <source>
        <dbReference type="ARBA" id="ARBA00022536"/>
    </source>
</evidence>
<dbReference type="GO" id="GO:0005509">
    <property type="term" value="F:calcium ion binding"/>
    <property type="evidence" value="ECO:0007669"/>
    <property type="project" value="UniProtKB-UniRule"/>
</dbReference>
<comment type="subcellular location">
    <subcellularLocation>
        <location evidence="1">Membrane</location>
        <topology evidence="1">Single-pass membrane protein</topology>
    </subcellularLocation>
</comment>
<evidence type="ECO:0000256" key="12">
    <source>
        <dbReference type="PROSITE-ProRule" id="PRU00043"/>
    </source>
</evidence>
<evidence type="ECO:0000256" key="1">
    <source>
        <dbReference type="ARBA" id="ARBA00004167"/>
    </source>
</evidence>
<keyword evidence="8" id="KW-1133">Transmembrane helix</keyword>
<evidence type="ECO:0000259" key="14">
    <source>
        <dbReference type="PROSITE" id="PS50268"/>
    </source>
</evidence>
<feature type="domain" description="Cadherin" evidence="14">
    <location>
        <begin position="1432"/>
        <end position="1528"/>
    </location>
</feature>
<dbReference type="GO" id="GO:0005886">
    <property type="term" value="C:plasma membrane"/>
    <property type="evidence" value="ECO:0007669"/>
    <property type="project" value="UniProtKB-SubCell"/>
</dbReference>
<feature type="compositionally biased region" description="Basic and acidic residues" evidence="13">
    <location>
        <begin position="1962"/>
        <end position="1971"/>
    </location>
</feature>
<dbReference type="Gene3D" id="2.60.40.60">
    <property type="entry name" value="Cadherins"/>
    <property type="match status" value="11"/>
</dbReference>
<evidence type="ECO:0000256" key="13">
    <source>
        <dbReference type="SAM" id="MobiDB-lite"/>
    </source>
</evidence>
<dbReference type="GO" id="GO:0007156">
    <property type="term" value="P:homophilic cell adhesion via plasma membrane adhesion molecules"/>
    <property type="evidence" value="ECO:0007669"/>
    <property type="project" value="InterPro"/>
</dbReference>
<evidence type="ECO:0000313" key="15">
    <source>
        <dbReference type="EMBL" id="EEN66634.1"/>
    </source>
</evidence>
<feature type="region of interest" description="Disordered" evidence="13">
    <location>
        <begin position="1958"/>
        <end position="2206"/>
    </location>
</feature>
<keyword evidence="4" id="KW-0732">Signal</keyword>
<dbReference type="PROSITE" id="PS50268">
    <property type="entry name" value="CADHERIN_2"/>
    <property type="match status" value="11"/>
</dbReference>
<proteinExistence type="predicted"/>
<dbReference type="eggNOG" id="KOG4289">
    <property type="taxonomic scope" value="Eukaryota"/>
</dbReference>
<feature type="compositionally biased region" description="Basic and acidic residues" evidence="13">
    <location>
        <begin position="2020"/>
        <end position="2032"/>
    </location>
</feature>
<reference evidence="15" key="1">
    <citation type="journal article" date="2008" name="Nature">
        <title>The amphioxus genome and the evolution of the chordate karyotype.</title>
        <authorList>
            <consortium name="US DOE Joint Genome Institute (JGI-PGF)"/>
            <person name="Putnam N.H."/>
            <person name="Butts T."/>
            <person name="Ferrier D.E.K."/>
            <person name="Furlong R.F."/>
            <person name="Hellsten U."/>
            <person name="Kawashima T."/>
            <person name="Robinson-Rechavi M."/>
            <person name="Shoguchi E."/>
            <person name="Terry A."/>
            <person name="Yu J.-K."/>
            <person name="Benito-Gutierrez E.L."/>
            <person name="Dubchak I."/>
            <person name="Garcia-Fernandez J."/>
            <person name="Gibson-Brown J.J."/>
            <person name="Grigoriev I.V."/>
            <person name="Horton A.C."/>
            <person name="de Jong P.J."/>
            <person name="Jurka J."/>
            <person name="Kapitonov V.V."/>
            <person name="Kohara Y."/>
            <person name="Kuroki Y."/>
            <person name="Lindquist E."/>
            <person name="Lucas S."/>
            <person name="Osoegawa K."/>
            <person name="Pennacchio L.A."/>
            <person name="Salamov A.A."/>
            <person name="Satou Y."/>
            <person name="Sauka-Spengler T."/>
            <person name="Schmutz J."/>
            <person name="Shin-I T."/>
            <person name="Toyoda A."/>
            <person name="Bronner-Fraser M."/>
            <person name="Fujiyama A."/>
            <person name="Holland L.Z."/>
            <person name="Holland P.W.H."/>
            <person name="Satoh N."/>
            <person name="Rokhsar D.S."/>
        </authorList>
    </citation>
    <scope>NUCLEOTIDE SEQUENCE [LARGE SCALE GENOMIC DNA]</scope>
    <source>
        <strain evidence="15">S238N-H82</strain>
        <tissue evidence="15">Testes</tissue>
    </source>
</reference>
<dbReference type="EMBL" id="GG666475">
    <property type="protein sequence ID" value="EEN66634.1"/>
    <property type="molecule type" value="Genomic_DNA"/>
</dbReference>
<evidence type="ECO:0000256" key="5">
    <source>
        <dbReference type="ARBA" id="ARBA00022737"/>
    </source>
</evidence>
<keyword evidence="3" id="KW-0812">Transmembrane</keyword>
<feature type="domain" description="Cadherin" evidence="14">
    <location>
        <begin position="840"/>
        <end position="945"/>
    </location>
</feature>
<feature type="region of interest" description="Disordered" evidence="13">
    <location>
        <begin position="41"/>
        <end position="83"/>
    </location>
</feature>
<dbReference type="FunFam" id="2.60.40.60:FF:000454">
    <property type="entry name" value="Si:dkey-30k22.7"/>
    <property type="match status" value="2"/>
</dbReference>
<feature type="domain" description="Cadherin" evidence="14">
    <location>
        <begin position="1640"/>
        <end position="1760"/>
    </location>
</feature>
<feature type="compositionally biased region" description="Polar residues" evidence="13">
    <location>
        <begin position="2175"/>
        <end position="2193"/>
    </location>
</feature>
<feature type="domain" description="Cadherin" evidence="14">
    <location>
        <begin position="1284"/>
        <end position="1376"/>
    </location>
</feature>
<feature type="domain" description="Cadherin" evidence="14">
    <location>
        <begin position="946"/>
        <end position="1048"/>
    </location>
</feature>
<feature type="region of interest" description="Disordered" evidence="13">
    <location>
        <begin position="1845"/>
        <end position="1920"/>
    </location>
</feature>
<evidence type="ECO:0000256" key="7">
    <source>
        <dbReference type="ARBA" id="ARBA00022889"/>
    </source>
</evidence>